<dbReference type="InterPro" id="IPR036638">
    <property type="entry name" value="HLH_DNA-bd_sf"/>
</dbReference>
<reference evidence="2" key="1">
    <citation type="journal article" date="2014" name="Int. J. Syst. Evol. Microbiol.">
        <title>Complete genome sequence of Corynebacterium casei LMG S-19264T (=DSM 44701T), isolated from a smear-ripened cheese.</title>
        <authorList>
            <consortium name="US DOE Joint Genome Institute (JGI-PGF)"/>
            <person name="Walter F."/>
            <person name="Albersmeier A."/>
            <person name="Kalinowski J."/>
            <person name="Ruckert C."/>
        </authorList>
    </citation>
    <scope>NUCLEOTIDE SEQUENCE</scope>
    <source>
        <strain evidence="2">CGMCC 1.12360</strain>
    </source>
</reference>
<evidence type="ECO:0000313" key="3">
    <source>
        <dbReference type="Proteomes" id="UP000602050"/>
    </source>
</evidence>
<dbReference type="InterPro" id="IPR037208">
    <property type="entry name" value="Spo0E-like_sf"/>
</dbReference>
<evidence type="ECO:0000256" key="1">
    <source>
        <dbReference type="SAM" id="Coils"/>
    </source>
</evidence>
<protein>
    <recommendedName>
        <fullName evidence="4">Spo0E like sporulation regulatory protein</fullName>
    </recommendedName>
</protein>
<dbReference type="Pfam" id="PF09388">
    <property type="entry name" value="SpoOE-like"/>
    <property type="match status" value="1"/>
</dbReference>
<dbReference type="InterPro" id="IPR018540">
    <property type="entry name" value="Spo0E-like"/>
</dbReference>
<dbReference type="GO" id="GO:0043937">
    <property type="term" value="P:regulation of sporulation"/>
    <property type="evidence" value="ECO:0007669"/>
    <property type="project" value="InterPro"/>
</dbReference>
<comment type="caution">
    <text evidence="2">The sequence shown here is derived from an EMBL/GenBank/DDBJ whole genome shotgun (WGS) entry which is preliminary data.</text>
</comment>
<evidence type="ECO:0000313" key="2">
    <source>
        <dbReference type="EMBL" id="GGH72063.1"/>
    </source>
</evidence>
<dbReference type="SUPFAM" id="SSF140500">
    <property type="entry name" value="BAS1536-like"/>
    <property type="match status" value="1"/>
</dbReference>
<dbReference type="GO" id="GO:0046983">
    <property type="term" value="F:protein dimerization activity"/>
    <property type="evidence" value="ECO:0007669"/>
    <property type="project" value="InterPro"/>
</dbReference>
<gene>
    <name evidence="2" type="ORF">GCM10010978_08630</name>
</gene>
<dbReference type="AlphaFoldDB" id="A0A8J2ZRJ2"/>
<name>A0A8J2ZRJ2_9BACI</name>
<keyword evidence="3" id="KW-1185">Reference proteome</keyword>
<proteinExistence type="predicted"/>
<keyword evidence="1" id="KW-0175">Coiled coil</keyword>
<sequence>MNCLMNALENLLIKIEDLRNKMTKTASKKGLTDSESLALSQELDRLLNKYEQLKKEKK</sequence>
<dbReference type="Proteomes" id="UP000602050">
    <property type="component" value="Unassembled WGS sequence"/>
</dbReference>
<reference evidence="2" key="2">
    <citation type="submission" date="2020-09" db="EMBL/GenBank/DDBJ databases">
        <authorList>
            <person name="Sun Q."/>
            <person name="Zhou Y."/>
        </authorList>
    </citation>
    <scope>NUCLEOTIDE SEQUENCE</scope>
    <source>
        <strain evidence="2">CGMCC 1.12360</strain>
    </source>
</reference>
<dbReference type="EMBL" id="BMEV01000011">
    <property type="protein sequence ID" value="GGH72063.1"/>
    <property type="molecule type" value="Genomic_DNA"/>
</dbReference>
<dbReference type="Gene3D" id="4.10.280.10">
    <property type="entry name" value="Helix-loop-helix DNA-binding domain"/>
    <property type="match status" value="1"/>
</dbReference>
<evidence type="ECO:0008006" key="4">
    <source>
        <dbReference type="Google" id="ProtNLM"/>
    </source>
</evidence>
<organism evidence="2 3">
    <name type="scientific">Compostibacillus humi</name>
    <dbReference type="NCBI Taxonomy" id="1245525"/>
    <lineage>
        <taxon>Bacteria</taxon>
        <taxon>Bacillati</taxon>
        <taxon>Bacillota</taxon>
        <taxon>Bacilli</taxon>
        <taxon>Bacillales</taxon>
        <taxon>Bacillaceae</taxon>
        <taxon>Compostibacillus</taxon>
    </lineage>
</organism>
<feature type="coiled-coil region" evidence="1">
    <location>
        <begin position="1"/>
        <end position="56"/>
    </location>
</feature>
<accession>A0A8J2ZRJ2</accession>